<reference evidence="1 2" key="1">
    <citation type="submission" date="2024-09" db="EMBL/GenBank/DDBJ databases">
        <title>Chromosome-scale assembly of Riccia sorocarpa.</title>
        <authorList>
            <person name="Paukszto L."/>
        </authorList>
    </citation>
    <scope>NUCLEOTIDE SEQUENCE [LARGE SCALE GENOMIC DNA]</scope>
    <source>
        <strain evidence="1">LP-2024</strain>
        <tissue evidence="1">Aerial parts of the thallus</tissue>
    </source>
</reference>
<organism evidence="1 2">
    <name type="scientific">Riccia sorocarpa</name>
    <dbReference type="NCBI Taxonomy" id="122646"/>
    <lineage>
        <taxon>Eukaryota</taxon>
        <taxon>Viridiplantae</taxon>
        <taxon>Streptophyta</taxon>
        <taxon>Embryophyta</taxon>
        <taxon>Marchantiophyta</taxon>
        <taxon>Marchantiopsida</taxon>
        <taxon>Marchantiidae</taxon>
        <taxon>Marchantiales</taxon>
        <taxon>Ricciaceae</taxon>
        <taxon>Riccia</taxon>
    </lineage>
</organism>
<keyword evidence="2" id="KW-1185">Reference proteome</keyword>
<gene>
    <name evidence="1" type="ORF">R1sor_002967</name>
</gene>
<comment type="caution">
    <text evidence="1">The sequence shown here is derived from an EMBL/GenBank/DDBJ whole genome shotgun (WGS) entry which is preliminary data.</text>
</comment>
<dbReference type="AlphaFoldDB" id="A0ABD3H081"/>
<accession>A0ABD3H081</accession>
<sequence length="205" mass="22110">MESLLVNLIPVSPVTVEGTTEMAGAATTAKSGQVKKTLFCLKDQHHAHICDYLETDDHFAEIYGSGRKLKIAGRNQSKATAIWSPGYEEDEDDEEDGLNEVVDGGSTGMEEVADHHQVDKNSQSDTIDVSSHIVESVEGHEVLPPQQAASKALGNGKPTQKPKELCQGRGSMAMLFQATIKQKAEYRTAALQAKDRFVVCIGLGA</sequence>
<evidence type="ECO:0000313" key="2">
    <source>
        <dbReference type="Proteomes" id="UP001633002"/>
    </source>
</evidence>
<name>A0ABD3H081_9MARC</name>
<dbReference type="EMBL" id="JBJQOH010000006">
    <property type="protein sequence ID" value="KAL3684945.1"/>
    <property type="molecule type" value="Genomic_DNA"/>
</dbReference>
<protein>
    <submittedName>
        <fullName evidence="1">Uncharacterized protein</fullName>
    </submittedName>
</protein>
<dbReference type="Proteomes" id="UP001633002">
    <property type="component" value="Unassembled WGS sequence"/>
</dbReference>
<proteinExistence type="predicted"/>
<evidence type="ECO:0000313" key="1">
    <source>
        <dbReference type="EMBL" id="KAL3684945.1"/>
    </source>
</evidence>